<evidence type="ECO:0000313" key="7">
    <source>
        <dbReference type="Proteomes" id="UP000187417"/>
    </source>
</evidence>
<dbReference type="GO" id="GO:0050270">
    <property type="term" value="F:S-adenosylhomocysteine deaminase activity"/>
    <property type="evidence" value="ECO:0007669"/>
    <property type="project" value="UniProtKB-UniRule"/>
</dbReference>
<comment type="caution">
    <text evidence="6">The sequence shown here is derived from an EMBL/GenBank/DDBJ whole genome shotgun (WGS) entry which is preliminary data.</text>
</comment>
<feature type="binding site" evidence="4">
    <location>
        <position position="213"/>
    </location>
    <ligand>
        <name>Zn(2+)</name>
        <dbReference type="ChEBI" id="CHEBI:29105"/>
    </ligand>
</feature>
<feature type="domain" description="Amidohydrolase-related" evidence="5">
    <location>
        <begin position="62"/>
        <end position="405"/>
    </location>
</feature>
<accession>A0A1Q6F6E9</accession>
<feature type="binding site" evidence="4">
    <location>
        <position position="301"/>
    </location>
    <ligand>
        <name>Zn(2+)</name>
        <dbReference type="ChEBI" id="CHEBI:29105"/>
    </ligand>
</feature>
<feature type="binding site" evidence="4">
    <location>
        <position position="71"/>
    </location>
    <ligand>
        <name>Zn(2+)</name>
        <dbReference type="ChEBI" id="CHEBI:29105"/>
    </ligand>
</feature>
<dbReference type="SUPFAM" id="SSF51556">
    <property type="entry name" value="Metallo-dependent hydrolases"/>
    <property type="match status" value="1"/>
</dbReference>
<keyword evidence="1 4" id="KW-0479">Metal-binding</keyword>
<evidence type="ECO:0000256" key="1">
    <source>
        <dbReference type="ARBA" id="ARBA00022723"/>
    </source>
</evidence>
<dbReference type="InterPro" id="IPR011059">
    <property type="entry name" value="Metal-dep_hydrolase_composite"/>
</dbReference>
<dbReference type="GO" id="GO:0046872">
    <property type="term" value="F:metal ion binding"/>
    <property type="evidence" value="ECO:0007669"/>
    <property type="project" value="UniProtKB-KW"/>
</dbReference>
<dbReference type="InterPro" id="IPR023512">
    <property type="entry name" value="Deaminase_MtaD/DadD"/>
</dbReference>
<dbReference type="InterPro" id="IPR050287">
    <property type="entry name" value="MTA/SAH_deaminase"/>
</dbReference>
<organism evidence="6 7">
    <name type="scientific">Alistipes putredinis</name>
    <dbReference type="NCBI Taxonomy" id="28117"/>
    <lineage>
        <taxon>Bacteria</taxon>
        <taxon>Pseudomonadati</taxon>
        <taxon>Bacteroidota</taxon>
        <taxon>Bacteroidia</taxon>
        <taxon>Bacteroidales</taxon>
        <taxon>Rikenellaceae</taxon>
        <taxon>Alistipes</taxon>
    </lineage>
</organism>
<comment type="similarity">
    <text evidence="4">Belongs to the metallo-dependent hydrolases superfamily. MTA/SAH deaminase family.</text>
</comment>
<dbReference type="Pfam" id="PF01979">
    <property type="entry name" value="Amidohydro_1"/>
    <property type="match status" value="1"/>
</dbReference>
<evidence type="ECO:0000259" key="5">
    <source>
        <dbReference type="Pfam" id="PF01979"/>
    </source>
</evidence>
<comment type="caution">
    <text evidence="4">Lacks conserved residue(s) required for the propagation of feature annotation.</text>
</comment>
<dbReference type="SUPFAM" id="SSF51338">
    <property type="entry name" value="Composite domain of metallo-dependent hydrolases"/>
    <property type="match status" value="1"/>
</dbReference>
<keyword evidence="2 4" id="KW-0378">Hydrolase</keyword>
<dbReference type="RefSeq" id="WP_278339265.1">
    <property type="nucleotide sequence ID" value="NZ_CAJJWD010000005.1"/>
</dbReference>
<comment type="cofactor">
    <cofactor evidence="4">
        <name>Zn(2+)</name>
        <dbReference type="ChEBI" id="CHEBI:29105"/>
    </cofactor>
    <text evidence="4">Binds 1 zinc ion per subunit.</text>
</comment>
<evidence type="ECO:0000256" key="2">
    <source>
        <dbReference type="ARBA" id="ARBA00022801"/>
    </source>
</evidence>
<evidence type="ECO:0000256" key="4">
    <source>
        <dbReference type="HAMAP-Rule" id="MF_01281"/>
    </source>
</evidence>
<dbReference type="PANTHER" id="PTHR43794:SF11">
    <property type="entry name" value="AMIDOHYDROLASE-RELATED DOMAIN-CONTAINING PROTEIN"/>
    <property type="match status" value="1"/>
</dbReference>
<dbReference type="PANTHER" id="PTHR43794">
    <property type="entry name" value="AMINOHYDROLASE SSNA-RELATED"/>
    <property type="match status" value="1"/>
</dbReference>
<dbReference type="EMBL" id="MNQH01000027">
    <property type="protein sequence ID" value="OKY94441.1"/>
    <property type="molecule type" value="Genomic_DNA"/>
</dbReference>
<dbReference type="EC" id="3.5.4.28" evidence="4"/>
<feature type="binding site" evidence="4">
    <location>
        <position position="73"/>
    </location>
    <ligand>
        <name>Zn(2+)</name>
        <dbReference type="ChEBI" id="CHEBI:29105"/>
    </ligand>
</feature>
<dbReference type="Gene3D" id="3.20.20.140">
    <property type="entry name" value="Metal-dependent hydrolases"/>
    <property type="match status" value="1"/>
</dbReference>
<dbReference type="CDD" id="cd01298">
    <property type="entry name" value="ATZ_TRZ_like"/>
    <property type="match status" value="1"/>
</dbReference>
<reference evidence="6 7" key="1">
    <citation type="journal article" date="2016" name="Nat. Biotechnol.">
        <title>Measurement of bacterial replication rates in microbial communities.</title>
        <authorList>
            <person name="Brown C.T."/>
            <person name="Olm M.R."/>
            <person name="Thomas B.C."/>
            <person name="Banfield J.F."/>
        </authorList>
    </citation>
    <scope>NUCLEOTIDE SEQUENCE [LARGE SCALE GENOMIC DNA]</scope>
    <source>
        <strain evidence="6">CAG:67_53_122</strain>
    </source>
</reference>
<gene>
    <name evidence="4" type="primary">mtaD</name>
    <name evidence="6" type="ORF">BHV66_05690</name>
</gene>
<dbReference type="InterPro" id="IPR032466">
    <property type="entry name" value="Metal_Hydrolase"/>
</dbReference>
<comment type="function">
    <text evidence="4">Catalyzes the deamination of 5-methylthioadenosine and S-adenosyl-L-homocysteine into 5-methylthioinosine and S-inosyl-L-homocysteine, respectively. Is also able to deaminate adenosine.</text>
</comment>
<dbReference type="EC" id="3.5.4.31" evidence="4"/>
<dbReference type="AlphaFoldDB" id="A0A1Q6F6E9"/>
<dbReference type="Gene3D" id="2.30.40.10">
    <property type="entry name" value="Urease, subunit C, domain 1"/>
    <property type="match status" value="1"/>
</dbReference>
<dbReference type="FunFam" id="3.20.20.140:FF:000014">
    <property type="entry name" value="5-methylthioadenosine/S-adenosylhomocysteine deaminase"/>
    <property type="match status" value="1"/>
</dbReference>
<comment type="catalytic activity">
    <reaction evidence="4">
        <text>S-adenosyl-L-homocysteine + H2O + H(+) = S-inosyl-L-homocysteine + NH4(+)</text>
        <dbReference type="Rhea" id="RHEA:20716"/>
        <dbReference type="ChEBI" id="CHEBI:15377"/>
        <dbReference type="ChEBI" id="CHEBI:15378"/>
        <dbReference type="ChEBI" id="CHEBI:28938"/>
        <dbReference type="ChEBI" id="CHEBI:57856"/>
        <dbReference type="ChEBI" id="CHEBI:57985"/>
        <dbReference type="EC" id="3.5.4.28"/>
    </reaction>
</comment>
<dbReference type="InterPro" id="IPR006680">
    <property type="entry name" value="Amidohydro-rel"/>
</dbReference>
<dbReference type="STRING" id="28117.BHV66_05690"/>
<name>A0A1Q6F6E9_9BACT</name>
<dbReference type="HAMAP" id="MF_01281">
    <property type="entry name" value="MTA_SAH_deamin"/>
    <property type="match status" value="1"/>
</dbReference>
<keyword evidence="3 4" id="KW-0862">Zinc</keyword>
<evidence type="ECO:0000313" key="6">
    <source>
        <dbReference type="EMBL" id="OKY94441.1"/>
    </source>
</evidence>
<dbReference type="GO" id="GO:0090614">
    <property type="term" value="F:5'-methylthioadenosine deaminase activity"/>
    <property type="evidence" value="ECO:0007669"/>
    <property type="project" value="UniProtKB-UniRule"/>
</dbReference>
<sequence>MELLFTNCTILPMTAEKEPRTFTGAVGVADRRLALVSDDPRRIEAFRREHPGVREIDGTGKVLMPGLINTHCHVAMTLQRGYADDIALMKWLHEYIWPFEAQQTPDEIVLGAEMGIVEMLLGGVTTFVDMYWHENRIAEAVRRLGIRAMLGASYLDTSWEAFADDVERMIATTGDCDRIRLAVAPHSPYTCSPESLQRGKELARRHGLWFMTHISETEDEVRIVRERYGTTSVRHLDALGILDDRTIGAHCVHVDDGDIRILRERGVAVSHNPQSNMKISSGIAPIARMHSEGVLCTIGTDGTCSNNDLDMWDEMRTASFLQKVATMDPCVLPAYEILKMATVNAARAIGHAGELGVIKEGALADFILIDAVKPHLTPVYNMVANLIYCGKAADVDTVVVNGEIVVEGRRIEGVDLSNLCSRVQHTAEDIARRTAAAKK</sequence>
<dbReference type="Proteomes" id="UP000187417">
    <property type="component" value="Unassembled WGS sequence"/>
</dbReference>
<feature type="binding site" evidence="4">
    <location>
        <position position="100"/>
    </location>
    <ligand>
        <name>substrate</name>
    </ligand>
</feature>
<feature type="binding site" evidence="4">
    <location>
        <position position="301"/>
    </location>
    <ligand>
        <name>substrate</name>
    </ligand>
</feature>
<proteinExistence type="inferred from homology"/>
<comment type="catalytic activity">
    <reaction evidence="4">
        <text>S-methyl-5'-thioadenosine + H2O + H(+) = S-methyl-5'-thioinosine + NH4(+)</text>
        <dbReference type="Rhea" id="RHEA:25025"/>
        <dbReference type="ChEBI" id="CHEBI:15377"/>
        <dbReference type="ChEBI" id="CHEBI:15378"/>
        <dbReference type="ChEBI" id="CHEBI:17509"/>
        <dbReference type="ChEBI" id="CHEBI:28938"/>
        <dbReference type="ChEBI" id="CHEBI:48595"/>
        <dbReference type="EC" id="3.5.4.31"/>
    </reaction>
</comment>
<protein>
    <recommendedName>
        <fullName evidence="4">5-methylthioadenosine/S-adenosylhomocysteine deaminase</fullName>
        <shortName evidence="4">MTA/SAH deaminase</shortName>
        <ecNumber evidence="4">3.5.4.28</ecNumber>
        <ecNumber evidence="4">3.5.4.31</ecNumber>
    </recommendedName>
</protein>
<evidence type="ECO:0000256" key="3">
    <source>
        <dbReference type="ARBA" id="ARBA00022833"/>
    </source>
</evidence>
<feature type="binding site" evidence="4">
    <location>
        <position position="216"/>
    </location>
    <ligand>
        <name>substrate</name>
    </ligand>
</feature>
<feature type="binding site" evidence="4">
    <location>
        <position position="186"/>
    </location>
    <ligand>
        <name>substrate</name>
    </ligand>
</feature>